<evidence type="ECO:0000256" key="8">
    <source>
        <dbReference type="ARBA" id="ARBA00022967"/>
    </source>
</evidence>
<dbReference type="SFLD" id="SFLDS00003">
    <property type="entry name" value="Haloacid_Dehalogenase"/>
    <property type="match status" value="1"/>
</dbReference>
<keyword evidence="20" id="KW-1185">Reference proteome</keyword>
<feature type="transmembrane region" description="Helical" evidence="15">
    <location>
        <begin position="312"/>
        <end position="334"/>
    </location>
</feature>
<dbReference type="PROSITE" id="PS00154">
    <property type="entry name" value="ATPASE_E1_E2"/>
    <property type="match status" value="1"/>
</dbReference>
<evidence type="ECO:0000256" key="15">
    <source>
        <dbReference type="RuleBase" id="RU362033"/>
    </source>
</evidence>
<dbReference type="PRINTS" id="PR00119">
    <property type="entry name" value="CATATPASE"/>
</dbReference>
<dbReference type="PANTHER" id="PTHR24092">
    <property type="entry name" value="PROBABLE PHOSPHOLIPID-TRANSPORTING ATPASE"/>
    <property type="match status" value="1"/>
</dbReference>
<evidence type="ECO:0000256" key="10">
    <source>
        <dbReference type="ARBA" id="ARBA00023136"/>
    </source>
</evidence>
<feature type="transmembrane region" description="Helical" evidence="15">
    <location>
        <begin position="1051"/>
        <end position="1070"/>
    </location>
</feature>
<dbReference type="OrthoDB" id="377733at2759"/>
<dbReference type="Gene3D" id="3.40.1110.10">
    <property type="entry name" value="Calcium-transporting ATPase, cytoplasmic domain N"/>
    <property type="match status" value="1"/>
</dbReference>
<evidence type="ECO:0000313" key="20">
    <source>
        <dbReference type="Proteomes" id="UP000002630"/>
    </source>
</evidence>
<dbReference type="InterPro" id="IPR032630">
    <property type="entry name" value="P_typ_ATPase_c"/>
</dbReference>
<feature type="transmembrane region" description="Helical" evidence="15">
    <location>
        <begin position="1157"/>
        <end position="1175"/>
    </location>
</feature>
<dbReference type="SUPFAM" id="SSF56784">
    <property type="entry name" value="HAD-like"/>
    <property type="match status" value="1"/>
</dbReference>
<evidence type="ECO:0000256" key="2">
    <source>
        <dbReference type="ARBA" id="ARBA00008109"/>
    </source>
</evidence>
<dbReference type="FunCoup" id="D8LGJ4">
    <property type="interactions" value="8"/>
</dbReference>
<feature type="binding site" evidence="13">
    <location>
        <position position="881"/>
    </location>
    <ligand>
        <name>ATP</name>
        <dbReference type="ChEBI" id="CHEBI:30616"/>
    </ligand>
</feature>
<feature type="binding site" evidence="13">
    <location>
        <position position="887"/>
    </location>
    <ligand>
        <name>ATP</name>
        <dbReference type="ChEBI" id="CHEBI:30616"/>
    </ligand>
</feature>
<keyword evidence="10 15" id="KW-0472">Membrane</keyword>
<dbReference type="eggNOG" id="KOG0206">
    <property type="taxonomic scope" value="Eukaryota"/>
</dbReference>
<dbReference type="InterPro" id="IPR032631">
    <property type="entry name" value="P-type_ATPase_N"/>
</dbReference>
<dbReference type="Gene3D" id="2.70.150.10">
    <property type="entry name" value="Calcium-transporting ATPase, cytoplasmic transduction domain A"/>
    <property type="match status" value="1"/>
</dbReference>
<feature type="transmembrane region" description="Helical" evidence="15">
    <location>
        <begin position="373"/>
        <end position="392"/>
    </location>
</feature>
<evidence type="ECO:0000256" key="4">
    <source>
        <dbReference type="ARBA" id="ARBA00022723"/>
    </source>
</evidence>
<evidence type="ECO:0000256" key="14">
    <source>
        <dbReference type="PIRSR" id="PIRSR606539-3"/>
    </source>
</evidence>
<keyword evidence="3 15" id="KW-0812">Transmembrane</keyword>
<feature type="transmembrane region" description="Helical" evidence="15">
    <location>
        <begin position="971"/>
        <end position="992"/>
    </location>
</feature>
<dbReference type="InterPro" id="IPR001757">
    <property type="entry name" value="P_typ_ATPase"/>
</dbReference>
<dbReference type="EMBL" id="FN649729">
    <property type="protein sequence ID" value="CBN79051.1"/>
    <property type="molecule type" value="Genomic_DNA"/>
</dbReference>
<evidence type="ECO:0000256" key="12">
    <source>
        <dbReference type="PIRSR" id="PIRSR606539-1"/>
    </source>
</evidence>
<feature type="binding site" evidence="13">
    <location>
        <position position="576"/>
    </location>
    <ligand>
        <name>ATP</name>
        <dbReference type="ChEBI" id="CHEBI:30616"/>
    </ligand>
</feature>
<dbReference type="GO" id="GO:0140326">
    <property type="term" value="F:ATPase-coupled intramembrane lipid transporter activity"/>
    <property type="evidence" value="ECO:0007669"/>
    <property type="project" value="UniProtKB-EC"/>
</dbReference>
<keyword evidence="4 14" id="KW-0479">Metal-binding</keyword>
<feature type="binding site" evidence="13">
    <location>
        <position position="912"/>
    </location>
    <ligand>
        <name>ATP</name>
        <dbReference type="ChEBI" id="CHEBI:30616"/>
    </ligand>
</feature>
<keyword evidence="5 13" id="KW-0547">Nucleotide-binding</keyword>
<evidence type="ECO:0000256" key="13">
    <source>
        <dbReference type="PIRSR" id="PIRSR606539-2"/>
    </source>
</evidence>
<dbReference type="SUPFAM" id="SSF81653">
    <property type="entry name" value="Calcium ATPase, transduction domain A"/>
    <property type="match status" value="1"/>
</dbReference>
<dbReference type="GO" id="GO:0000287">
    <property type="term" value="F:magnesium ion binding"/>
    <property type="evidence" value="ECO:0007669"/>
    <property type="project" value="UniProtKB-UniRule"/>
</dbReference>
<proteinExistence type="inferred from homology"/>
<dbReference type="GO" id="GO:0005886">
    <property type="term" value="C:plasma membrane"/>
    <property type="evidence" value="ECO:0007669"/>
    <property type="project" value="TreeGrafter"/>
</dbReference>
<dbReference type="InterPro" id="IPR023214">
    <property type="entry name" value="HAD_sf"/>
</dbReference>
<dbReference type="GO" id="GO:0045332">
    <property type="term" value="P:phospholipid translocation"/>
    <property type="evidence" value="ECO:0007669"/>
    <property type="project" value="TreeGrafter"/>
</dbReference>
<protein>
    <recommendedName>
        <fullName evidence="15">Phospholipid-transporting ATPase</fullName>
        <ecNumber evidence="15">7.6.2.1</ecNumber>
    </recommendedName>
</protein>
<feature type="binding site" evidence="13">
    <location>
        <position position="599"/>
    </location>
    <ligand>
        <name>ATP</name>
        <dbReference type="ChEBI" id="CHEBI:30616"/>
    </ligand>
</feature>
<dbReference type="Gene3D" id="3.40.50.1000">
    <property type="entry name" value="HAD superfamily/HAD-like"/>
    <property type="match status" value="1"/>
</dbReference>
<evidence type="ECO:0000259" key="17">
    <source>
        <dbReference type="Pfam" id="PF16209"/>
    </source>
</evidence>
<evidence type="ECO:0000256" key="7">
    <source>
        <dbReference type="ARBA" id="ARBA00022842"/>
    </source>
</evidence>
<organism evidence="19 20">
    <name type="scientific">Ectocarpus siliculosus</name>
    <name type="common">Brown alga</name>
    <name type="synonym">Conferva siliculosa</name>
    <dbReference type="NCBI Taxonomy" id="2880"/>
    <lineage>
        <taxon>Eukaryota</taxon>
        <taxon>Sar</taxon>
        <taxon>Stramenopiles</taxon>
        <taxon>Ochrophyta</taxon>
        <taxon>PX clade</taxon>
        <taxon>Phaeophyceae</taxon>
        <taxon>Ectocarpales</taxon>
        <taxon>Ectocarpaceae</taxon>
        <taxon>Ectocarpus</taxon>
    </lineage>
</organism>
<dbReference type="Proteomes" id="UP000002630">
    <property type="component" value="Linkage Group LG04"/>
</dbReference>
<dbReference type="OMA" id="KHTYKKT"/>
<dbReference type="InterPro" id="IPR044492">
    <property type="entry name" value="P_typ_ATPase_HD_dom"/>
</dbReference>
<dbReference type="SFLD" id="SFLDF00027">
    <property type="entry name" value="p-type_atpase"/>
    <property type="match status" value="1"/>
</dbReference>
<dbReference type="InterPro" id="IPR023299">
    <property type="entry name" value="ATPase_P-typ_cyto_dom_N"/>
</dbReference>
<feature type="binding site" evidence="14">
    <location>
        <position position="913"/>
    </location>
    <ligand>
        <name>Mg(2+)</name>
        <dbReference type="ChEBI" id="CHEBI:18420"/>
    </ligand>
</feature>
<name>D8LGJ4_ECTSI</name>
<evidence type="ECO:0000256" key="9">
    <source>
        <dbReference type="ARBA" id="ARBA00022989"/>
    </source>
</evidence>
<gene>
    <name evidence="19" type="ORF">Esi_0168_0050</name>
</gene>
<sequence length="1381" mass="151390">MGAILTRPEIKPFRTIDILREGVIGGQEQSAMADNSVVTSKYNVITFVPRSLFEQFRRIANVYFLVISVLMMLGWYTDLFESPLAPFSTIIPLILVLSVTMVKDGAEDLKRHRSDNRVNNTEATAMDIHTRGGFVPVAWKDVKVGMIVKIADKEEIPADVVLLSSSEPGGVAYIETANIDGETNLKIRTSAPTRPGQPPGPLWSSAEELHGVRMELEYEAPNARIHFFTGTLTLHGGAGGPQDDSGEGGGGGTGSRDVPVDQSNLLLRGARLRNTKWAIGVVAYTGRESKIAQNARSVPSKQSNLDKVTNKIMFVIFTCMAVVTTLSLVGYLVFEAENDDKLYYLCYDSDNSPVPLFRDNCESSDSSSSVGQWFTFLILYNNFVPISLYVTLEMVNFIQAAFIDEDILMYDETQDTPAQARSSNMGADLGQVEYVFSDKTGTLTQNLMKFKRCSVGGVIYGELDQKSKDLMTPQQLTHAVDAPPLSELASNIAGAEKGSAPLDFALCLALNHTVVLEEDPKTGQKQMQAESPDEEALVDGGKTLGVNFVDRSPGKVELDVTGKGRLSYNLILTIPFDSTRKRMSVVVRAPDGSYVLYCKGADNIIMDRSRGYMGSDKETVASHLGVFSNDGLRTLLLAKKEMSQEFFDEWYEKYRKASIATGDRAEQIAEVAKEVEADLDVVGATAIEDKLQDEVPATIADLGKAGVKLWVLTGDKMETAINIGYSCRLLEPEMTLIKLKEKEGDPQSVVNQLRALMTHFNRLVEDDGLVKRFWGHVKQSPLGLLRRSRRHGGGGGLSAPSSMGDRNRTGGVATMEEDGAATLPTPLLEQPQGAPPLSELTADSLALVLDGPSLAHVLGNPEAERMLLTLGSMCKSVIACRVSPAQKRLIVRLVKRGVVPTPVTLSIGDGANDVGMIQEAQIGVGISGKEGRQAVNNSDFAIAQFRFLKRLMLVHGHWDYRRVCKVILYSFYKNFVLTFCLFYFCFYTGFSGQSLFESLVYSGFNFFTAMPILLIGIFDKDVGNQTATECHKLYAVGRAGMDLNLRTMTKWVCQAILDSLTVFFLPLAAYRDATTVWAERGYGDGLYVFGTTVYAGLIMAMMMKVFNMTNTWNYQSWFFWWGSIALFFSFISLYSLLVSYAYDFYYVAMQLMSRSAFWLIIIQVPCVTWSLDTLIKMLEHNFRPTVGHHAREFDRGFTSETGLQRLDEIKARARAEELSPTPGGYTDVQEVLGPKRDDANHKWKMGPETLRALNEGVNPGELASMGITAGSDAVPNRSSFAFDHVTADFGPGASAAQEELRNLVAEEGEAHVRQSRSRSLERWDSASMSVAATTYGDTAAEGAAGGSTRRFLAAQDSAAGSVFAGSFRAGGGGVGEEKGRG</sequence>
<dbReference type="InterPro" id="IPR036412">
    <property type="entry name" value="HAD-like_sf"/>
</dbReference>
<dbReference type="GO" id="GO:0005524">
    <property type="term" value="F:ATP binding"/>
    <property type="evidence" value="ECO:0007669"/>
    <property type="project" value="UniProtKB-UniRule"/>
</dbReference>
<feature type="transmembrane region" description="Helical" evidence="15">
    <location>
        <begin position="998"/>
        <end position="1018"/>
    </location>
</feature>
<feature type="binding site" evidence="13">
    <location>
        <position position="534"/>
    </location>
    <ligand>
        <name>ATP</name>
        <dbReference type="ChEBI" id="CHEBI:30616"/>
    </ligand>
</feature>
<evidence type="ECO:0000256" key="1">
    <source>
        <dbReference type="ARBA" id="ARBA00004141"/>
    </source>
</evidence>
<dbReference type="InterPro" id="IPR008250">
    <property type="entry name" value="ATPase_P-typ_transduc_dom_A_sf"/>
</dbReference>
<dbReference type="SUPFAM" id="SSF81665">
    <property type="entry name" value="Calcium ATPase, transmembrane domain M"/>
    <property type="match status" value="1"/>
</dbReference>
<keyword evidence="7 14" id="KW-0460">Magnesium</keyword>
<dbReference type="SFLD" id="SFLDG00002">
    <property type="entry name" value="C1.7:_P-type_atpase_like"/>
    <property type="match status" value="1"/>
</dbReference>
<comment type="similarity">
    <text evidence="2 15">Belongs to the cation transport ATPase (P-type) (TC 3.A.3) family. Type IV subfamily.</text>
</comment>
<feature type="region of interest" description="Disordered" evidence="16">
    <location>
        <begin position="236"/>
        <end position="260"/>
    </location>
</feature>
<dbReference type="EC" id="7.6.2.1" evidence="15"/>
<dbReference type="InterPro" id="IPR018303">
    <property type="entry name" value="ATPase_P-typ_P_site"/>
</dbReference>
<dbReference type="EMBL" id="FN648201">
    <property type="protein sequence ID" value="CBN79051.1"/>
    <property type="molecule type" value="Genomic_DNA"/>
</dbReference>
<dbReference type="NCBIfam" id="TIGR01652">
    <property type="entry name" value="ATPase-Plipid"/>
    <property type="match status" value="1"/>
</dbReference>
<accession>D8LGJ4</accession>
<comment type="catalytic activity">
    <reaction evidence="11 15">
        <text>ATP + H2O + phospholipidSide 1 = ADP + phosphate + phospholipidSide 2.</text>
        <dbReference type="EC" id="7.6.2.1"/>
    </reaction>
</comment>
<dbReference type="GO" id="GO:0016887">
    <property type="term" value="F:ATP hydrolysis activity"/>
    <property type="evidence" value="ECO:0007669"/>
    <property type="project" value="InterPro"/>
</dbReference>
<reference evidence="19 20" key="1">
    <citation type="journal article" date="2010" name="Nature">
        <title>The Ectocarpus genome and the independent evolution of multicellularity in brown algae.</title>
        <authorList>
            <person name="Cock J.M."/>
            <person name="Sterck L."/>
            <person name="Rouze P."/>
            <person name="Scornet D."/>
            <person name="Allen A.E."/>
            <person name="Amoutzias G."/>
            <person name="Anthouard V."/>
            <person name="Artiguenave F."/>
            <person name="Aury J.M."/>
            <person name="Badger J.H."/>
            <person name="Beszteri B."/>
            <person name="Billiau K."/>
            <person name="Bonnet E."/>
            <person name="Bothwell J.H."/>
            <person name="Bowler C."/>
            <person name="Boyen C."/>
            <person name="Brownlee C."/>
            <person name="Carrano C.J."/>
            <person name="Charrier B."/>
            <person name="Cho G.Y."/>
            <person name="Coelho S.M."/>
            <person name="Collen J."/>
            <person name="Corre E."/>
            <person name="Da Silva C."/>
            <person name="Delage L."/>
            <person name="Delaroque N."/>
            <person name="Dittami S.M."/>
            <person name="Doulbeau S."/>
            <person name="Elias M."/>
            <person name="Farnham G."/>
            <person name="Gachon C.M."/>
            <person name="Gschloessl B."/>
            <person name="Heesch S."/>
            <person name="Jabbari K."/>
            <person name="Jubin C."/>
            <person name="Kawai H."/>
            <person name="Kimura K."/>
            <person name="Kloareg B."/>
            <person name="Kupper F.C."/>
            <person name="Lang D."/>
            <person name="Le Bail A."/>
            <person name="Leblanc C."/>
            <person name="Lerouge P."/>
            <person name="Lohr M."/>
            <person name="Lopez P.J."/>
            <person name="Martens C."/>
            <person name="Maumus F."/>
            <person name="Michel G."/>
            <person name="Miranda-Saavedra D."/>
            <person name="Morales J."/>
            <person name="Moreau H."/>
            <person name="Motomura T."/>
            <person name="Nagasato C."/>
            <person name="Napoli C.A."/>
            <person name="Nelson D.R."/>
            <person name="Nyvall-Collen P."/>
            <person name="Peters A.F."/>
            <person name="Pommier C."/>
            <person name="Potin P."/>
            <person name="Poulain J."/>
            <person name="Quesneville H."/>
            <person name="Read B."/>
            <person name="Rensing S.A."/>
            <person name="Ritter A."/>
            <person name="Rousvoal S."/>
            <person name="Samanta M."/>
            <person name="Samson G."/>
            <person name="Schroeder D.C."/>
            <person name="Segurens B."/>
            <person name="Strittmatter M."/>
            <person name="Tonon T."/>
            <person name="Tregear J.W."/>
            <person name="Valentin K."/>
            <person name="von Dassow P."/>
            <person name="Yamagishi T."/>
            <person name="Van de Peer Y."/>
            <person name="Wincker P."/>
        </authorList>
    </citation>
    <scope>NUCLEOTIDE SEQUENCE [LARGE SCALE GENOMIC DNA]</scope>
    <source>
        <strain evidence="20">Ec32 / CCAP1310/4</strain>
    </source>
</reference>
<feature type="transmembrane region" description="Helical" evidence="15">
    <location>
        <begin position="83"/>
        <end position="102"/>
    </location>
</feature>
<feature type="binding site" evidence="13">
    <location>
        <position position="713"/>
    </location>
    <ligand>
        <name>ATP</name>
        <dbReference type="ChEBI" id="CHEBI:30616"/>
    </ligand>
</feature>
<feature type="binding site" evidence="13">
    <location>
        <position position="440"/>
    </location>
    <ligand>
        <name>ATP</name>
        <dbReference type="ChEBI" id="CHEBI:30616"/>
    </ligand>
</feature>
<feature type="transmembrane region" description="Helical" evidence="15">
    <location>
        <begin position="1118"/>
        <end position="1137"/>
    </location>
</feature>
<dbReference type="InParanoid" id="D8LGJ4"/>
<feature type="binding site" evidence="14">
    <location>
        <position position="440"/>
    </location>
    <ligand>
        <name>Mg(2+)</name>
        <dbReference type="ChEBI" id="CHEBI:18420"/>
    </ligand>
</feature>
<comment type="subcellular location">
    <subcellularLocation>
        <location evidence="1 15">Membrane</location>
        <topology evidence="1 15">Multi-pass membrane protein</topology>
    </subcellularLocation>
</comment>
<feature type="binding site" evidence="14">
    <location>
        <position position="909"/>
    </location>
    <ligand>
        <name>Mg(2+)</name>
        <dbReference type="ChEBI" id="CHEBI:18420"/>
    </ligand>
</feature>
<feature type="binding site" evidence="13">
    <location>
        <position position="715"/>
    </location>
    <ligand>
        <name>ATP</name>
        <dbReference type="ChEBI" id="CHEBI:30616"/>
    </ligand>
</feature>
<evidence type="ECO:0000256" key="6">
    <source>
        <dbReference type="ARBA" id="ARBA00022840"/>
    </source>
</evidence>
<evidence type="ECO:0000256" key="5">
    <source>
        <dbReference type="ARBA" id="ARBA00022741"/>
    </source>
</evidence>
<evidence type="ECO:0000256" key="3">
    <source>
        <dbReference type="ARBA" id="ARBA00022692"/>
    </source>
</evidence>
<evidence type="ECO:0000256" key="16">
    <source>
        <dbReference type="SAM" id="MobiDB-lite"/>
    </source>
</evidence>
<evidence type="ECO:0000313" key="19">
    <source>
        <dbReference type="EMBL" id="CBN79051.1"/>
    </source>
</evidence>
<keyword evidence="8 15" id="KW-1278">Translocase</keyword>
<feature type="domain" description="P-type ATPase N-terminal" evidence="17">
    <location>
        <begin position="30"/>
        <end position="73"/>
    </location>
</feature>
<feature type="binding site" evidence="14">
    <location>
        <position position="438"/>
    </location>
    <ligand>
        <name>Mg(2+)</name>
        <dbReference type="ChEBI" id="CHEBI:18420"/>
    </ligand>
</feature>
<feature type="binding site" evidence="13">
    <location>
        <position position="714"/>
    </location>
    <ligand>
        <name>ATP</name>
        <dbReference type="ChEBI" id="CHEBI:30616"/>
    </ligand>
</feature>
<dbReference type="SUPFAM" id="SSF81660">
    <property type="entry name" value="Metal cation-transporting ATPase, ATP-binding domain N"/>
    <property type="match status" value="1"/>
</dbReference>
<dbReference type="InterPro" id="IPR006539">
    <property type="entry name" value="P-type_ATPase_IV"/>
</dbReference>
<evidence type="ECO:0000259" key="18">
    <source>
        <dbReference type="Pfam" id="PF16212"/>
    </source>
</evidence>
<feature type="binding site" evidence="13">
    <location>
        <position position="633"/>
    </location>
    <ligand>
        <name>ATP</name>
        <dbReference type="ChEBI" id="CHEBI:30616"/>
    </ligand>
</feature>
<feature type="domain" description="P-type ATPase C-terminal" evidence="18">
    <location>
        <begin position="935"/>
        <end position="1185"/>
    </location>
</feature>
<dbReference type="NCBIfam" id="TIGR01494">
    <property type="entry name" value="ATPase_P-type"/>
    <property type="match status" value="1"/>
</dbReference>
<feature type="binding site" evidence="13">
    <location>
        <position position="438"/>
    </location>
    <ligand>
        <name>ATP</name>
        <dbReference type="ChEBI" id="CHEBI:30616"/>
    </ligand>
</feature>
<feature type="region of interest" description="Disordered" evidence="16">
    <location>
        <begin position="786"/>
        <end position="811"/>
    </location>
</feature>
<dbReference type="Pfam" id="PF13246">
    <property type="entry name" value="Cation_ATPase"/>
    <property type="match status" value="1"/>
</dbReference>
<dbReference type="STRING" id="2880.D8LGJ4"/>
<dbReference type="Pfam" id="PF16212">
    <property type="entry name" value="PhoLip_ATPase_C"/>
    <property type="match status" value="1"/>
</dbReference>
<feature type="active site" description="4-aspartylphosphate intermediate" evidence="12">
    <location>
        <position position="438"/>
    </location>
</feature>
<dbReference type="PANTHER" id="PTHR24092:SF218">
    <property type="entry name" value="PHOSPHOLIPID-TRANSPORTING ATPASE"/>
    <property type="match status" value="1"/>
</dbReference>
<dbReference type="InterPro" id="IPR023298">
    <property type="entry name" value="ATPase_P-typ_TM_dom_sf"/>
</dbReference>
<keyword evidence="6 13" id="KW-0067">ATP-binding</keyword>
<feature type="binding site" evidence="13">
    <location>
        <position position="913"/>
    </location>
    <ligand>
        <name>ATP</name>
        <dbReference type="ChEBI" id="CHEBI:30616"/>
    </ligand>
</feature>
<evidence type="ECO:0000256" key="11">
    <source>
        <dbReference type="ARBA" id="ARBA00034036"/>
    </source>
</evidence>
<feature type="transmembrane region" description="Helical" evidence="15">
    <location>
        <begin position="1085"/>
        <end position="1106"/>
    </location>
</feature>
<keyword evidence="9 15" id="KW-1133">Transmembrane helix</keyword>
<comment type="cofactor">
    <cofactor evidence="14">
        <name>Mg(2+)</name>
        <dbReference type="ChEBI" id="CHEBI:18420"/>
    </cofactor>
</comment>
<feature type="binding site" evidence="13">
    <location>
        <position position="439"/>
    </location>
    <ligand>
        <name>ATP</name>
        <dbReference type="ChEBI" id="CHEBI:30616"/>
    </ligand>
</feature>
<feature type="transmembrane region" description="Helical" evidence="15">
    <location>
        <begin position="59"/>
        <end position="77"/>
    </location>
</feature>
<dbReference type="Pfam" id="PF16209">
    <property type="entry name" value="PhoLip_ATPase_N"/>
    <property type="match status" value="1"/>
</dbReference>